<organism evidence="7 8">
    <name type="scientific">Turicibacter bilis</name>
    <dbReference type="NCBI Taxonomy" id="2735723"/>
    <lineage>
        <taxon>Bacteria</taxon>
        <taxon>Bacillati</taxon>
        <taxon>Bacillota</taxon>
        <taxon>Erysipelotrichia</taxon>
        <taxon>Erysipelotrichales</taxon>
        <taxon>Turicibacteraceae</taxon>
        <taxon>Turicibacter</taxon>
    </lineage>
</organism>
<dbReference type="Proteomes" id="UP001058016">
    <property type="component" value="Chromosome"/>
</dbReference>
<evidence type="ECO:0000256" key="6">
    <source>
        <dbReference type="SAM" id="Phobius"/>
    </source>
</evidence>
<evidence type="ECO:0000313" key="8">
    <source>
        <dbReference type="Proteomes" id="UP001058016"/>
    </source>
</evidence>
<dbReference type="PANTHER" id="PTHR34983:SF2">
    <property type="entry name" value="ENDO-BETA-1,4-GALACTANASE"/>
    <property type="match status" value="1"/>
</dbReference>
<keyword evidence="3 4" id="KW-0326">Glycosidase</keyword>
<reference evidence="7 8" key="1">
    <citation type="submission" date="2021-03" db="EMBL/GenBank/DDBJ databases">
        <title>Comparative Genomics and Metabolomics in the genus Turicibacter.</title>
        <authorList>
            <person name="Maki J."/>
            <person name="Looft T."/>
        </authorList>
    </citation>
    <scope>NUCLEOTIDE SEQUENCE [LARGE SCALE GENOMIC DNA]</scope>
    <source>
        <strain evidence="7 8">MMM721</strain>
    </source>
</reference>
<dbReference type="InterPro" id="IPR011683">
    <property type="entry name" value="Glyco_hydro_53"/>
</dbReference>
<keyword evidence="4" id="KW-0732">Signal</keyword>
<keyword evidence="6" id="KW-1133">Transmembrane helix</keyword>
<gene>
    <name evidence="7" type="ORF">J0J69_12270</name>
</gene>
<evidence type="ECO:0000256" key="4">
    <source>
        <dbReference type="RuleBase" id="RU361192"/>
    </source>
</evidence>
<dbReference type="RefSeq" id="WP_212725453.1">
    <property type="nucleotide sequence ID" value="NZ_CP071249.1"/>
</dbReference>
<evidence type="ECO:0000256" key="1">
    <source>
        <dbReference type="ARBA" id="ARBA00010687"/>
    </source>
</evidence>
<evidence type="ECO:0000256" key="2">
    <source>
        <dbReference type="ARBA" id="ARBA00022801"/>
    </source>
</evidence>
<dbReference type="Pfam" id="PF07745">
    <property type="entry name" value="Glyco_hydro_53"/>
    <property type="match status" value="1"/>
</dbReference>
<keyword evidence="6" id="KW-0472">Membrane</keyword>
<feature type="chain" id="PRO_5044959333" description="Arabinogalactan endo-beta-1,4-galactanase" evidence="4">
    <location>
        <begin position="29"/>
        <end position="642"/>
    </location>
</feature>
<feature type="compositionally biased region" description="Acidic residues" evidence="5">
    <location>
        <begin position="436"/>
        <end position="458"/>
    </location>
</feature>
<dbReference type="Gene3D" id="3.20.20.80">
    <property type="entry name" value="Glycosidases"/>
    <property type="match status" value="1"/>
</dbReference>
<dbReference type="InterPro" id="IPR017853">
    <property type="entry name" value="GH"/>
</dbReference>
<comment type="catalytic activity">
    <reaction evidence="4">
        <text>The enzyme specifically hydrolyzes (1-&gt;4)-beta-D-galactosidic linkages in type I arabinogalactans.</text>
        <dbReference type="EC" id="3.2.1.89"/>
    </reaction>
</comment>
<feature type="region of interest" description="Disordered" evidence="5">
    <location>
        <begin position="587"/>
        <end position="610"/>
    </location>
</feature>
<name>A0ABY5JGI0_9FIRM</name>
<feature type="signal peptide" evidence="4">
    <location>
        <begin position="1"/>
        <end position="28"/>
    </location>
</feature>
<dbReference type="GO" id="GO:0016787">
    <property type="term" value="F:hydrolase activity"/>
    <property type="evidence" value="ECO:0007669"/>
    <property type="project" value="UniProtKB-KW"/>
</dbReference>
<evidence type="ECO:0000313" key="7">
    <source>
        <dbReference type="EMBL" id="UUF05795.1"/>
    </source>
</evidence>
<feature type="transmembrane region" description="Helical" evidence="6">
    <location>
        <begin position="614"/>
        <end position="636"/>
    </location>
</feature>
<keyword evidence="2 4" id="KW-0378">Hydrolase</keyword>
<evidence type="ECO:0000256" key="3">
    <source>
        <dbReference type="ARBA" id="ARBA00023295"/>
    </source>
</evidence>
<dbReference type="PANTHER" id="PTHR34983">
    <property type="entry name" value="ARABINOGALACTAN ENDO-BETA-1,4-GALACTANASE A"/>
    <property type="match status" value="1"/>
</dbReference>
<proteinExistence type="inferred from homology"/>
<dbReference type="EMBL" id="CP071249">
    <property type="protein sequence ID" value="UUF05795.1"/>
    <property type="molecule type" value="Genomic_DNA"/>
</dbReference>
<dbReference type="EC" id="3.2.1.89" evidence="4"/>
<keyword evidence="8" id="KW-1185">Reference proteome</keyword>
<sequence length="642" mass="71347">MDKLFFKLFVTVSILLVFLFSTSVSSNAQSEKDSEVVHSGINVEKVTGISDETIRGVDVSSVISLENSGVKFFNFEGEEQDIFKTLAESGVNYIRVRVWNNPYDSEGNGYGGGNNDIDTAVEIGKRATQYGMKLLVDFHYSDFWADPAKQQAPKEWQGYSLNEKQEAIYQFTKESLQKLIDAGIDVGMVQIGNETGYSFVGCSTWDEKYEKVSFWDIAQLMNAGSRAVREIDETILVAVHMTNPERGYEWISKDLHDNGVDYDVFATSYYPYWHGTLENLTSQLQQIADTYGKKVMVAETSYVNTFEDGDGHPNTVSESEPVLAYEASVQGQAEHVRNVFQAVSNVGDAGLGVFYWEPAWIPVGPSEQKEANQLLWEQYGSGWASSYASEYDPEDAGKWYGGSAVDNEGLFDFEGKPLESLNVFKYIFTGATTEQTGEEEGDKEEPNESTPAPEEDKDEPSQPETGGEVFNLVVYLGDNKLQLDKNGKGYSVSNIKSEVKTVHFNVSQTPITNIEDTLTVNLTWPQNATLLKVNGKILTNEELIFDLNDVENIFKVEVYNGEILEETYNITVNKAKVATPVVDKMNQEEAEDVSQQKPNESEGSKEPVDKPETGFVGITLLVGALFIGLGSVAVGLDRYCIK</sequence>
<dbReference type="SUPFAM" id="SSF51445">
    <property type="entry name" value="(Trans)glycosidases"/>
    <property type="match status" value="1"/>
</dbReference>
<feature type="region of interest" description="Disordered" evidence="5">
    <location>
        <begin position="432"/>
        <end position="466"/>
    </location>
</feature>
<evidence type="ECO:0000256" key="5">
    <source>
        <dbReference type="SAM" id="MobiDB-lite"/>
    </source>
</evidence>
<feature type="compositionally biased region" description="Basic and acidic residues" evidence="5">
    <location>
        <begin position="599"/>
        <end position="610"/>
    </location>
</feature>
<comment type="similarity">
    <text evidence="1 4">Belongs to the glycosyl hydrolase 53 family.</text>
</comment>
<accession>A0ABY5JGI0</accession>
<keyword evidence="6" id="KW-0812">Transmembrane</keyword>
<protein>
    <recommendedName>
        <fullName evidence="4">Arabinogalactan endo-beta-1,4-galactanase</fullName>
        <ecNumber evidence="4">3.2.1.89</ecNumber>
    </recommendedName>
</protein>